<organism evidence="3 4">
    <name type="scientific">Rickenella mellea</name>
    <dbReference type="NCBI Taxonomy" id="50990"/>
    <lineage>
        <taxon>Eukaryota</taxon>
        <taxon>Fungi</taxon>
        <taxon>Dikarya</taxon>
        <taxon>Basidiomycota</taxon>
        <taxon>Agaricomycotina</taxon>
        <taxon>Agaricomycetes</taxon>
        <taxon>Hymenochaetales</taxon>
        <taxon>Rickenellaceae</taxon>
        <taxon>Rickenella</taxon>
    </lineage>
</organism>
<sequence length="186" mass="20867">MHLEDHQLVETSASFSDTANDVEHDNFETPPTTPTVASPTSSERIIALYGDALDWEATKEEERRYNTIMTEHARRGKKLTLKNVDMVISNDKAFQHLKGAVPKHLKIAIHLFLAGCVLIPLLCVLNNIDIYITLFLWGGSILATSIQTTYTIFLAMNMGWLWVRMEGITFGTVCAALIGMLEKIKM</sequence>
<dbReference type="Proteomes" id="UP000294933">
    <property type="component" value="Unassembled WGS sequence"/>
</dbReference>
<keyword evidence="2" id="KW-1133">Transmembrane helix</keyword>
<reference evidence="3 4" key="1">
    <citation type="submission" date="2018-06" db="EMBL/GenBank/DDBJ databases">
        <title>A transcriptomic atlas of mushroom development highlights an independent origin of complex multicellularity.</title>
        <authorList>
            <consortium name="DOE Joint Genome Institute"/>
            <person name="Krizsan K."/>
            <person name="Almasi E."/>
            <person name="Merenyi Z."/>
            <person name="Sahu N."/>
            <person name="Viragh M."/>
            <person name="Koszo T."/>
            <person name="Mondo S."/>
            <person name="Kiss B."/>
            <person name="Balint B."/>
            <person name="Kues U."/>
            <person name="Barry K."/>
            <person name="Hegedus J.C."/>
            <person name="Henrissat B."/>
            <person name="Johnson J."/>
            <person name="Lipzen A."/>
            <person name="Ohm R."/>
            <person name="Nagy I."/>
            <person name="Pangilinan J."/>
            <person name="Yan J."/>
            <person name="Xiong Y."/>
            <person name="Grigoriev I.V."/>
            <person name="Hibbett D.S."/>
            <person name="Nagy L.G."/>
        </authorList>
    </citation>
    <scope>NUCLEOTIDE SEQUENCE [LARGE SCALE GENOMIC DNA]</scope>
    <source>
        <strain evidence="3 4">SZMC22713</strain>
    </source>
</reference>
<keyword evidence="4" id="KW-1185">Reference proteome</keyword>
<evidence type="ECO:0000256" key="2">
    <source>
        <dbReference type="SAM" id="Phobius"/>
    </source>
</evidence>
<feature type="transmembrane region" description="Helical" evidence="2">
    <location>
        <begin position="107"/>
        <end position="125"/>
    </location>
</feature>
<feature type="transmembrane region" description="Helical" evidence="2">
    <location>
        <begin position="132"/>
        <end position="155"/>
    </location>
</feature>
<name>A0A4Y7PSV1_9AGAM</name>
<evidence type="ECO:0000313" key="3">
    <source>
        <dbReference type="EMBL" id="TDL18487.1"/>
    </source>
</evidence>
<gene>
    <name evidence="3" type="ORF">BD410DRAFT_793192</name>
</gene>
<feature type="region of interest" description="Disordered" evidence="1">
    <location>
        <begin position="1"/>
        <end position="38"/>
    </location>
</feature>
<evidence type="ECO:0000256" key="1">
    <source>
        <dbReference type="SAM" id="MobiDB-lite"/>
    </source>
</evidence>
<dbReference type="AlphaFoldDB" id="A0A4Y7PSV1"/>
<accession>A0A4Y7PSV1</accession>
<dbReference type="EMBL" id="ML170207">
    <property type="protein sequence ID" value="TDL18487.1"/>
    <property type="molecule type" value="Genomic_DNA"/>
</dbReference>
<feature type="transmembrane region" description="Helical" evidence="2">
    <location>
        <begin position="161"/>
        <end position="181"/>
    </location>
</feature>
<feature type="compositionally biased region" description="Polar residues" evidence="1">
    <location>
        <begin position="9"/>
        <end position="19"/>
    </location>
</feature>
<protein>
    <submittedName>
        <fullName evidence="3">Uncharacterized protein</fullName>
    </submittedName>
</protein>
<keyword evidence="2" id="KW-0812">Transmembrane</keyword>
<proteinExistence type="predicted"/>
<keyword evidence="2" id="KW-0472">Membrane</keyword>
<evidence type="ECO:0000313" key="4">
    <source>
        <dbReference type="Proteomes" id="UP000294933"/>
    </source>
</evidence>
<dbReference type="VEuPathDB" id="FungiDB:BD410DRAFT_793192"/>